<keyword evidence="5" id="KW-0645">Protease</keyword>
<evidence type="ECO:0000256" key="12">
    <source>
        <dbReference type="SAM" id="MobiDB-lite"/>
    </source>
</evidence>
<name>B4MNI8_DROWI</name>
<dbReference type="InterPro" id="IPR029055">
    <property type="entry name" value="Ntn_hydrolases_N"/>
</dbReference>
<dbReference type="PROSITE" id="PS51476">
    <property type="entry name" value="PROTEASOME_BETA_2"/>
    <property type="match status" value="1"/>
</dbReference>
<dbReference type="InterPro" id="IPR016050">
    <property type="entry name" value="Proteasome_bsu_CS"/>
</dbReference>
<dbReference type="InterPro" id="IPR023333">
    <property type="entry name" value="Proteasome_suB-type"/>
</dbReference>
<evidence type="ECO:0000256" key="4">
    <source>
        <dbReference type="ARBA" id="ARBA00022490"/>
    </source>
</evidence>
<dbReference type="Pfam" id="PF00227">
    <property type="entry name" value="Proteasome"/>
    <property type="match status" value="1"/>
</dbReference>
<comment type="catalytic activity">
    <reaction evidence="1">
        <text>Cleavage of peptide bonds with very broad specificity.</text>
        <dbReference type="EC" id="3.4.25.1"/>
    </reaction>
</comment>
<dbReference type="MEROPS" id="T01.A07"/>
<reference evidence="13 14" key="1">
    <citation type="journal article" date="2007" name="Nature">
        <title>Evolution of genes and genomes on the Drosophila phylogeny.</title>
        <authorList>
            <consortium name="Drosophila 12 Genomes Consortium"/>
            <person name="Clark A.G."/>
            <person name="Eisen M.B."/>
            <person name="Smith D.R."/>
            <person name="Bergman C.M."/>
            <person name="Oliver B."/>
            <person name="Markow T.A."/>
            <person name="Kaufman T.C."/>
            <person name="Kellis M."/>
            <person name="Gelbart W."/>
            <person name="Iyer V.N."/>
            <person name="Pollard D.A."/>
            <person name="Sackton T.B."/>
            <person name="Larracuente A.M."/>
            <person name="Singh N.D."/>
            <person name="Abad J.P."/>
            <person name="Abt D.N."/>
            <person name="Adryan B."/>
            <person name="Aguade M."/>
            <person name="Akashi H."/>
            <person name="Anderson W.W."/>
            <person name="Aquadro C.F."/>
            <person name="Ardell D.H."/>
            <person name="Arguello R."/>
            <person name="Artieri C.G."/>
            <person name="Barbash D.A."/>
            <person name="Barker D."/>
            <person name="Barsanti P."/>
            <person name="Batterham P."/>
            <person name="Batzoglou S."/>
            <person name="Begun D."/>
            <person name="Bhutkar A."/>
            <person name="Blanco E."/>
            <person name="Bosak S.A."/>
            <person name="Bradley R.K."/>
            <person name="Brand A.D."/>
            <person name="Brent M.R."/>
            <person name="Brooks A.N."/>
            <person name="Brown R.H."/>
            <person name="Butlin R.K."/>
            <person name="Caggese C."/>
            <person name="Calvi B.R."/>
            <person name="Bernardo de Carvalho A."/>
            <person name="Caspi A."/>
            <person name="Castrezana S."/>
            <person name="Celniker S.E."/>
            <person name="Chang J.L."/>
            <person name="Chapple C."/>
            <person name="Chatterji S."/>
            <person name="Chinwalla A."/>
            <person name="Civetta A."/>
            <person name="Clifton S.W."/>
            <person name="Comeron J.M."/>
            <person name="Costello J.C."/>
            <person name="Coyne J.A."/>
            <person name="Daub J."/>
            <person name="David R.G."/>
            <person name="Delcher A.L."/>
            <person name="Delehaunty K."/>
            <person name="Do C.B."/>
            <person name="Ebling H."/>
            <person name="Edwards K."/>
            <person name="Eickbush T."/>
            <person name="Evans J.D."/>
            <person name="Filipski A."/>
            <person name="Findeiss S."/>
            <person name="Freyhult E."/>
            <person name="Fulton L."/>
            <person name="Fulton R."/>
            <person name="Garcia A.C."/>
            <person name="Gardiner A."/>
            <person name="Garfield D.A."/>
            <person name="Garvin B.E."/>
            <person name="Gibson G."/>
            <person name="Gilbert D."/>
            <person name="Gnerre S."/>
            <person name="Godfrey J."/>
            <person name="Good R."/>
            <person name="Gotea V."/>
            <person name="Gravely B."/>
            <person name="Greenberg A.J."/>
            <person name="Griffiths-Jones S."/>
            <person name="Gross S."/>
            <person name="Guigo R."/>
            <person name="Gustafson E.A."/>
            <person name="Haerty W."/>
            <person name="Hahn M.W."/>
            <person name="Halligan D.L."/>
            <person name="Halpern A.L."/>
            <person name="Halter G.M."/>
            <person name="Han M.V."/>
            <person name="Heger A."/>
            <person name="Hillier L."/>
            <person name="Hinrichs A.S."/>
            <person name="Holmes I."/>
            <person name="Hoskins R.A."/>
            <person name="Hubisz M.J."/>
            <person name="Hultmark D."/>
            <person name="Huntley M.A."/>
            <person name="Jaffe D.B."/>
            <person name="Jagadeeshan S."/>
            <person name="Jeck W.R."/>
            <person name="Johnson J."/>
            <person name="Jones C.D."/>
            <person name="Jordan W.C."/>
            <person name="Karpen G.H."/>
            <person name="Kataoka E."/>
            <person name="Keightley P.D."/>
            <person name="Kheradpour P."/>
            <person name="Kirkness E.F."/>
            <person name="Koerich L.B."/>
            <person name="Kristiansen K."/>
            <person name="Kudrna D."/>
            <person name="Kulathinal R.J."/>
            <person name="Kumar S."/>
            <person name="Kwok R."/>
            <person name="Lander E."/>
            <person name="Langley C.H."/>
            <person name="Lapoint R."/>
            <person name="Lazzaro B.P."/>
            <person name="Lee S.J."/>
            <person name="Levesque L."/>
            <person name="Li R."/>
            <person name="Lin C.F."/>
            <person name="Lin M.F."/>
            <person name="Lindblad-Toh K."/>
            <person name="Llopart A."/>
            <person name="Long M."/>
            <person name="Low L."/>
            <person name="Lozovsky E."/>
            <person name="Lu J."/>
            <person name="Luo M."/>
            <person name="Machado C.A."/>
            <person name="Makalowski W."/>
            <person name="Marzo M."/>
            <person name="Matsuda M."/>
            <person name="Matzkin L."/>
            <person name="McAllister B."/>
            <person name="McBride C.S."/>
            <person name="McKernan B."/>
            <person name="McKernan K."/>
            <person name="Mendez-Lago M."/>
            <person name="Minx P."/>
            <person name="Mollenhauer M.U."/>
            <person name="Montooth K."/>
            <person name="Mount S.M."/>
            <person name="Mu X."/>
            <person name="Myers E."/>
            <person name="Negre B."/>
            <person name="Newfeld S."/>
            <person name="Nielsen R."/>
            <person name="Noor M.A."/>
            <person name="O'Grady P."/>
            <person name="Pachter L."/>
            <person name="Papaceit M."/>
            <person name="Parisi M.J."/>
            <person name="Parisi M."/>
            <person name="Parts L."/>
            <person name="Pedersen J.S."/>
            <person name="Pesole G."/>
            <person name="Phillippy A.M."/>
            <person name="Ponting C.P."/>
            <person name="Pop M."/>
            <person name="Porcelli D."/>
            <person name="Powell J.R."/>
            <person name="Prohaska S."/>
            <person name="Pruitt K."/>
            <person name="Puig M."/>
            <person name="Quesneville H."/>
            <person name="Ram K.R."/>
            <person name="Rand D."/>
            <person name="Rasmussen M.D."/>
            <person name="Reed L.K."/>
            <person name="Reenan R."/>
            <person name="Reily A."/>
            <person name="Remington K.A."/>
            <person name="Rieger T.T."/>
            <person name="Ritchie M.G."/>
            <person name="Robin C."/>
            <person name="Rogers Y.H."/>
            <person name="Rohde C."/>
            <person name="Rozas J."/>
            <person name="Rubenfield M.J."/>
            <person name="Ruiz A."/>
            <person name="Russo S."/>
            <person name="Salzberg S.L."/>
            <person name="Sanchez-Gracia A."/>
            <person name="Saranga D.J."/>
            <person name="Sato H."/>
            <person name="Schaeffer S.W."/>
            <person name="Schatz M.C."/>
            <person name="Schlenke T."/>
            <person name="Schwartz R."/>
            <person name="Segarra C."/>
            <person name="Singh R.S."/>
            <person name="Sirot L."/>
            <person name="Sirota M."/>
            <person name="Sisneros N.B."/>
            <person name="Smith C.D."/>
            <person name="Smith T.F."/>
            <person name="Spieth J."/>
            <person name="Stage D.E."/>
            <person name="Stark A."/>
            <person name="Stephan W."/>
            <person name="Strausberg R.L."/>
            <person name="Strempel S."/>
            <person name="Sturgill D."/>
            <person name="Sutton G."/>
            <person name="Sutton G.G."/>
            <person name="Tao W."/>
            <person name="Teichmann S."/>
            <person name="Tobari Y.N."/>
            <person name="Tomimura Y."/>
            <person name="Tsolas J.M."/>
            <person name="Valente V.L."/>
            <person name="Venter E."/>
            <person name="Venter J.C."/>
            <person name="Vicario S."/>
            <person name="Vieira F.G."/>
            <person name="Vilella A.J."/>
            <person name="Villasante A."/>
            <person name="Walenz B."/>
            <person name="Wang J."/>
            <person name="Wasserman M."/>
            <person name="Watts T."/>
            <person name="Wilson D."/>
            <person name="Wilson R.K."/>
            <person name="Wing R.A."/>
            <person name="Wolfner M.F."/>
            <person name="Wong A."/>
            <person name="Wong G.K."/>
            <person name="Wu C.I."/>
            <person name="Wu G."/>
            <person name="Yamamoto D."/>
            <person name="Yang H.P."/>
            <person name="Yang S.P."/>
            <person name="Yorke J.A."/>
            <person name="Yoshida K."/>
            <person name="Zdobnov E."/>
            <person name="Zhang P."/>
            <person name="Zhang Y."/>
            <person name="Zimin A.V."/>
            <person name="Baldwin J."/>
            <person name="Abdouelleil A."/>
            <person name="Abdulkadir J."/>
            <person name="Abebe A."/>
            <person name="Abera B."/>
            <person name="Abreu J."/>
            <person name="Acer S.C."/>
            <person name="Aftuck L."/>
            <person name="Alexander A."/>
            <person name="An P."/>
            <person name="Anderson E."/>
            <person name="Anderson S."/>
            <person name="Arachi H."/>
            <person name="Azer M."/>
            <person name="Bachantsang P."/>
            <person name="Barry A."/>
            <person name="Bayul T."/>
            <person name="Berlin A."/>
            <person name="Bessette D."/>
            <person name="Bloom T."/>
            <person name="Blye J."/>
            <person name="Boguslavskiy L."/>
            <person name="Bonnet C."/>
            <person name="Boukhgalter B."/>
            <person name="Bourzgui I."/>
            <person name="Brown A."/>
            <person name="Cahill P."/>
            <person name="Channer S."/>
            <person name="Cheshatsang Y."/>
            <person name="Chuda L."/>
            <person name="Citroen M."/>
            <person name="Collymore A."/>
            <person name="Cooke P."/>
            <person name="Costello M."/>
            <person name="D'Aco K."/>
            <person name="Daza R."/>
            <person name="De Haan G."/>
            <person name="DeGray S."/>
            <person name="DeMaso C."/>
            <person name="Dhargay N."/>
            <person name="Dooley K."/>
            <person name="Dooley E."/>
            <person name="Doricent M."/>
            <person name="Dorje P."/>
            <person name="Dorjee K."/>
            <person name="Dupes A."/>
            <person name="Elong R."/>
            <person name="Falk J."/>
            <person name="Farina A."/>
            <person name="Faro S."/>
            <person name="Ferguson D."/>
            <person name="Fisher S."/>
            <person name="Foley C.D."/>
            <person name="Franke A."/>
            <person name="Friedrich D."/>
            <person name="Gadbois L."/>
            <person name="Gearin G."/>
            <person name="Gearin C.R."/>
            <person name="Giannoukos G."/>
            <person name="Goode T."/>
            <person name="Graham J."/>
            <person name="Grandbois E."/>
            <person name="Grewal S."/>
            <person name="Gyaltsen K."/>
            <person name="Hafez N."/>
            <person name="Hagos B."/>
            <person name="Hall J."/>
            <person name="Henson C."/>
            <person name="Hollinger A."/>
            <person name="Honan T."/>
            <person name="Huard M.D."/>
            <person name="Hughes L."/>
            <person name="Hurhula B."/>
            <person name="Husby M.E."/>
            <person name="Kamat A."/>
            <person name="Kanga B."/>
            <person name="Kashin S."/>
            <person name="Khazanovich D."/>
            <person name="Kisner P."/>
            <person name="Lance K."/>
            <person name="Lara M."/>
            <person name="Lee W."/>
            <person name="Lennon N."/>
            <person name="Letendre F."/>
            <person name="LeVine R."/>
            <person name="Lipovsky A."/>
            <person name="Liu X."/>
            <person name="Liu J."/>
            <person name="Liu S."/>
            <person name="Lokyitsang T."/>
            <person name="Lokyitsang Y."/>
            <person name="Lubonja R."/>
            <person name="Lui A."/>
            <person name="MacDonald P."/>
            <person name="Magnisalis V."/>
            <person name="Maru K."/>
            <person name="Matthews C."/>
            <person name="McCusker W."/>
            <person name="McDonough S."/>
            <person name="Mehta T."/>
            <person name="Meldrim J."/>
            <person name="Meneus L."/>
            <person name="Mihai O."/>
            <person name="Mihalev A."/>
            <person name="Mihova T."/>
            <person name="Mittelman R."/>
            <person name="Mlenga V."/>
            <person name="Montmayeur A."/>
            <person name="Mulrain L."/>
            <person name="Navidi A."/>
            <person name="Naylor J."/>
            <person name="Negash T."/>
            <person name="Nguyen T."/>
            <person name="Nguyen N."/>
            <person name="Nicol R."/>
            <person name="Norbu C."/>
            <person name="Norbu N."/>
            <person name="Novod N."/>
            <person name="O'Neill B."/>
            <person name="Osman S."/>
            <person name="Markiewicz E."/>
            <person name="Oyono O.L."/>
            <person name="Patti C."/>
            <person name="Phunkhang P."/>
            <person name="Pierre F."/>
            <person name="Priest M."/>
            <person name="Raghuraman S."/>
            <person name="Rege F."/>
            <person name="Reyes R."/>
            <person name="Rise C."/>
            <person name="Rogov P."/>
            <person name="Ross K."/>
            <person name="Ryan E."/>
            <person name="Settipalli S."/>
            <person name="Shea T."/>
            <person name="Sherpa N."/>
            <person name="Shi L."/>
            <person name="Shih D."/>
            <person name="Sparrow T."/>
            <person name="Spaulding J."/>
            <person name="Stalker J."/>
            <person name="Stange-Thomann N."/>
            <person name="Stavropoulos S."/>
            <person name="Stone C."/>
            <person name="Strader C."/>
            <person name="Tesfaye S."/>
            <person name="Thomson T."/>
            <person name="Thoulutsang Y."/>
            <person name="Thoulutsang D."/>
            <person name="Topham K."/>
            <person name="Topping I."/>
            <person name="Tsamla T."/>
            <person name="Vassiliev H."/>
            <person name="Vo A."/>
            <person name="Wangchuk T."/>
            <person name="Wangdi T."/>
            <person name="Weiand M."/>
            <person name="Wilkinson J."/>
            <person name="Wilson A."/>
            <person name="Yadav S."/>
            <person name="Young G."/>
            <person name="Yu Q."/>
            <person name="Zembek L."/>
            <person name="Zhong D."/>
            <person name="Zimmer A."/>
            <person name="Zwirko Z."/>
            <person name="Jaffe D.B."/>
            <person name="Alvarez P."/>
            <person name="Brockman W."/>
            <person name="Butler J."/>
            <person name="Chin C."/>
            <person name="Gnerre S."/>
            <person name="Grabherr M."/>
            <person name="Kleber M."/>
            <person name="Mauceli E."/>
            <person name="MacCallum I."/>
        </authorList>
    </citation>
    <scope>NUCLEOTIDE SEQUENCE [LARGE SCALE GENOMIC DNA]</scope>
    <source>
        <strain evidence="14">Tucson 14030-0811.24</strain>
    </source>
</reference>
<comment type="subunit">
    <text evidence="10">The 26S proteasome consists of a 20S proteasome core and two 19S regulatory subunits. The 20S proteasome core is composed of 28 subunits that are arranged in four stacked rings, resulting in a barrel-shaped structure. The two end rings are each formed by seven alpha subunits, and the two central rings are each formed by seven beta subunits. The catalytic chamber with the active sites is on the inside of the barrel.</text>
</comment>
<dbReference type="STRING" id="7260.B4MNI8"/>
<proteinExistence type="predicted"/>
<dbReference type="AlphaFoldDB" id="B4MNI8"/>
<keyword evidence="6" id="KW-0888">Threonine protease</keyword>
<dbReference type="PhylomeDB" id="B4MNI8"/>
<feature type="region of interest" description="Disordered" evidence="12">
    <location>
        <begin position="274"/>
        <end position="293"/>
    </location>
</feature>
<dbReference type="PANTHER" id="PTHR32194">
    <property type="entry name" value="METALLOPROTEASE TLDD"/>
    <property type="match status" value="1"/>
</dbReference>
<accession>B4MNI8</accession>
<dbReference type="GO" id="GO:0005737">
    <property type="term" value="C:cytoplasm"/>
    <property type="evidence" value="ECO:0007669"/>
    <property type="project" value="TreeGrafter"/>
</dbReference>
<evidence type="ECO:0000256" key="3">
    <source>
        <dbReference type="ARBA" id="ARBA00012039"/>
    </source>
</evidence>
<keyword evidence="14" id="KW-1185">Reference proteome</keyword>
<dbReference type="CDD" id="cd03761">
    <property type="entry name" value="proteasome_beta_type_5"/>
    <property type="match status" value="1"/>
</dbReference>
<evidence type="ECO:0000256" key="6">
    <source>
        <dbReference type="ARBA" id="ARBA00022698"/>
    </source>
</evidence>
<sequence length="362" mass="41047">MALEQICGVNRLPFMKRFNELQLEWQMEQLEQATSNFRNPYALSAPPFEQPAENLPKLLAHCNIQMDFAHGTTTLGFIFRNGVILCADSRATSGQYIGSQTMKKIVELNDYMLGTLAGGAADCVYWDRVLARECRLHELRFKRRMTVDTAARRMCNISAEYKGMGLVMGMMLAGYDNDGPKLIYVDSEGMRSHANVFSVGSGSPYALGVLDTGYKWDITDQEAYDLARRAIYHATSKDAYSGGIVRLYHITEKGWKNVGNTDCWELHEQYSKEEQKREGGDHDQNQPCTSQTQPWIERKLIETQMEAQMVAATTETQDGTNRCLPATDWQLEVKLGTRESLAGKAQPQTLQERKQRNREAEK</sequence>
<feature type="region of interest" description="Disordered" evidence="12">
    <location>
        <begin position="337"/>
        <end position="362"/>
    </location>
</feature>
<dbReference type="SUPFAM" id="SSF56235">
    <property type="entry name" value="N-terminal nucleophile aminohydrolases (Ntn hydrolases)"/>
    <property type="match status" value="1"/>
</dbReference>
<dbReference type="EC" id="3.4.25.1" evidence="3"/>
<dbReference type="PANTHER" id="PTHR32194:SF15">
    <property type="entry name" value="PROTEASOME SUBUNIT BETA"/>
    <property type="match status" value="1"/>
</dbReference>
<evidence type="ECO:0000256" key="1">
    <source>
        <dbReference type="ARBA" id="ARBA00001198"/>
    </source>
</evidence>
<dbReference type="GO" id="GO:0004298">
    <property type="term" value="F:threonine-type endopeptidase activity"/>
    <property type="evidence" value="ECO:0007669"/>
    <property type="project" value="UniProtKB-KW"/>
</dbReference>
<dbReference type="InParanoid" id="B4MNI8"/>
<evidence type="ECO:0000256" key="9">
    <source>
        <dbReference type="ARBA" id="ARBA00024953"/>
    </source>
</evidence>
<dbReference type="Proteomes" id="UP000007798">
    <property type="component" value="Unassembled WGS sequence"/>
</dbReference>
<feature type="active site" description="Nucleophile" evidence="11">
    <location>
        <position position="72"/>
    </location>
</feature>
<dbReference type="FunCoup" id="B4MNI8">
    <property type="interactions" value="472"/>
</dbReference>
<dbReference type="Gene3D" id="3.60.20.10">
    <property type="entry name" value="Glutamine Phosphoribosylpyrophosphate, subunit 1, domain 1"/>
    <property type="match status" value="1"/>
</dbReference>
<organism evidence="13 14">
    <name type="scientific">Drosophila willistoni</name>
    <name type="common">Fruit fly</name>
    <dbReference type="NCBI Taxonomy" id="7260"/>
    <lineage>
        <taxon>Eukaryota</taxon>
        <taxon>Metazoa</taxon>
        <taxon>Ecdysozoa</taxon>
        <taxon>Arthropoda</taxon>
        <taxon>Hexapoda</taxon>
        <taxon>Insecta</taxon>
        <taxon>Pterygota</taxon>
        <taxon>Neoptera</taxon>
        <taxon>Endopterygota</taxon>
        <taxon>Diptera</taxon>
        <taxon>Brachycera</taxon>
        <taxon>Muscomorpha</taxon>
        <taxon>Ephydroidea</taxon>
        <taxon>Drosophilidae</taxon>
        <taxon>Drosophila</taxon>
        <taxon>Sophophora</taxon>
    </lineage>
</organism>
<feature type="compositionally biased region" description="Basic and acidic residues" evidence="12">
    <location>
        <begin position="351"/>
        <end position="362"/>
    </location>
</feature>
<evidence type="ECO:0000256" key="8">
    <source>
        <dbReference type="ARBA" id="ARBA00022942"/>
    </source>
</evidence>
<feature type="compositionally biased region" description="Basic and acidic residues" evidence="12">
    <location>
        <begin position="274"/>
        <end position="284"/>
    </location>
</feature>
<dbReference type="InterPro" id="IPR000243">
    <property type="entry name" value="Pept_T1A_subB"/>
</dbReference>
<evidence type="ECO:0000256" key="11">
    <source>
        <dbReference type="PIRSR" id="PIRSR600243-1"/>
    </source>
</evidence>
<dbReference type="OrthoDB" id="37597at2759"/>
<dbReference type="PROSITE" id="PS00854">
    <property type="entry name" value="PROTEASOME_BETA_1"/>
    <property type="match status" value="1"/>
</dbReference>
<dbReference type="GO" id="GO:0005839">
    <property type="term" value="C:proteasome core complex"/>
    <property type="evidence" value="ECO:0007669"/>
    <property type="project" value="InterPro"/>
</dbReference>
<gene>
    <name evidence="13" type="primary">Dwil\GK19557</name>
    <name evidence="13" type="ORF">Dwil_GK19557</name>
</gene>
<dbReference type="eggNOG" id="KOG0175">
    <property type="taxonomic scope" value="Eukaryota"/>
</dbReference>
<evidence type="ECO:0000313" key="13">
    <source>
        <dbReference type="EMBL" id="EDW73677.1"/>
    </source>
</evidence>
<keyword evidence="7 13" id="KW-0378">Hydrolase</keyword>
<evidence type="ECO:0000313" key="14">
    <source>
        <dbReference type="Proteomes" id="UP000007798"/>
    </source>
</evidence>
<dbReference type="OMA" id="ELNDYML"/>
<dbReference type="GO" id="GO:0005634">
    <property type="term" value="C:nucleus"/>
    <property type="evidence" value="ECO:0007669"/>
    <property type="project" value="UniProtKB-SubCell"/>
</dbReference>
<protein>
    <recommendedName>
        <fullName evidence="3">proteasome endopeptidase complex</fullName>
        <ecNumber evidence="3">3.4.25.1</ecNumber>
    </recommendedName>
</protein>
<evidence type="ECO:0000256" key="7">
    <source>
        <dbReference type="ARBA" id="ARBA00022801"/>
    </source>
</evidence>
<evidence type="ECO:0000256" key="10">
    <source>
        <dbReference type="ARBA" id="ARBA00026071"/>
    </source>
</evidence>
<keyword evidence="8" id="KW-0647">Proteasome</keyword>
<evidence type="ECO:0000256" key="2">
    <source>
        <dbReference type="ARBA" id="ARBA00004123"/>
    </source>
</evidence>
<comment type="subcellular location">
    <subcellularLocation>
        <location evidence="2">Nucleus</location>
    </subcellularLocation>
</comment>
<dbReference type="HOGENOM" id="CLU_035750_7_1_1"/>
<dbReference type="EMBL" id="CH963848">
    <property type="protein sequence ID" value="EDW73677.1"/>
    <property type="molecule type" value="Genomic_DNA"/>
</dbReference>
<keyword evidence="4" id="KW-0963">Cytoplasm</keyword>
<dbReference type="GO" id="GO:0051603">
    <property type="term" value="P:proteolysis involved in protein catabolic process"/>
    <property type="evidence" value="ECO:0007669"/>
    <property type="project" value="InterPro"/>
</dbReference>
<evidence type="ECO:0000256" key="5">
    <source>
        <dbReference type="ARBA" id="ARBA00022670"/>
    </source>
</evidence>
<comment type="function">
    <text evidence="9">Non-catalytic component of the proteasome, a multicatalytic proteinase complex which is characterized by its ability to cleave peptides with Arg, Phe, Tyr, Leu, and Glu adjacent to the leaving group at neutral or slightly basic pH. The proteasome has an ATP-dependent proteolytic activity.</text>
</comment>
<dbReference type="PRINTS" id="PR00141">
    <property type="entry name" value="PROTEASOME"/>
</dbReference>
<dbReference type="InterPro" id="IPR001353">
    <property type="entry name" value="Proteasome_sua/b"/>
</dbReference>